<reference evidence="1 2" key="1">
    <citation type="journal article" date="2018" name="Evol. Lett.">
        <title>Horizontal gene cluster transfer increased hallucinogenic mushroom diversity.</title>
        <authorList>
            <person name="Reynolds H.T."/>
            <person name="Vijayakumar V."/>
            <person name="Gluck-Thaler E."/>
            <person name="Korotkin H.B."/>
            <person name="Matheny P.B."/>
            <person name="Slot J.C."/>
        </authorList>
    </citation>
    <scope>NUCLEOTIDE SEQUENCE [LARGE SCALE GENOMIC DNA]</scope>
    <source>
        <strain evidence="1 2">2631</strain>
    </source>
</reference>
<name>A0A409WWS9_PSICY</name>
<sequence length="117" mass="13703">MLFSFPGNLNIDSQKSLLEAIIKTAFEVHKKTCEVLLFDLMNYSKISRMYHLAEIIQDAEMITEYMHYRQSTFFKGDCIMHGYAHRTSRGNDCLHYKVIQDSIVHIFVCRESSSEEI</sequence>
<evidence type="ECO:0000313" key="1">
    <source>
        <dbReference type="EMBL" id="PPQ82947.1"/>
    </source>
</evidence>
<organism evidence="1 2">
    <name type="scientific">Psilocybe cyanescens</name>
    <dbReference type="NCBI Taxonomy" id="93625"/>
    <lineage>
        <taxon>Eukaryota</taxon>
        <taxon>Fungi</taxon>
        <taxon>Dikarya</taxon>
        <taxon>Basidiomycota</taxon>
        <taxon>Agaricomycotina</taxon>
        <taxon>Agaricomycetes</taxon>
        <taxon>Agaricomycetidae</taxon>
        <taxon>Agaricales</taxon>
        <taxon>Agaricineae</taxon>
        <taxon>Strophariaceae</taxon>
        <taxon>Psilocybe</taxon>
    </lineage>
</organism>
<keyword evidence="2" id="KW-1185">Reference proteome</keyword>
<protein>
    <submittedName>
        <fullName evidence="1">Uncharacterized protein</fullName>
    </submittedName>
</protein>
<comment type="caution">
    <text evidence="1">The sequence shown here is derived from an EMBL/GenBank/DDBJ whole genome shotgun (WGS) entry which is preliminary data.</text>
</comment>
<dbReference type="InParanoid" id="A0A409WWS9"/>
<gene>
    <name evidence="1" type="ORF">CVT25_009524</name>
</gene>
<evidence type="ECO:0000313" key="2">
    <source>
        <dbReference type="Proteomes" id="UP000283269"/>
    </source>
</evidence>
<dbReference type="EMBL" id="NHYD01003073">
    <property type="protein sequence ID" value="PPQ82947.1"/>
    <property type="molecule type" value="Genomic_DNA"/>
</dbReference>
<dbReference type="AlphaFoldDB" id="A0A409WWS9"/>
<dbReference type="Proteomes" id="UP000283269">
    <property type="component" value="Unassembled WGS sequence"/>
</dbReference>
<accession>A0A409WWS9</accession>
<proteinExistence type="predicted"/>